<sequence length="295" mass="31430">MSTAQLSRPVPRAAGTGKRQAARTGANVARYAAVTLVALLFLLPFYIMVKTAVSPAADIASRTFVLWPSDPDWSSFSRVLDDPTFPRAMLNTAVMAVVLTGGQIVLAAMAGYAMARIPNRAAGPLFSATIVVLLIPAATTFLPNFLIVAKLGWVDSLRGLVVPGLFSAFNVFLFRQFFLNFPKELEEAGRLDGLGYFGVFRRIVVPNTLAFASALTVLGFVGSWNAFLWPLVVAGGGSGAVTVQVYLSSFLTAQTFDYSGLFAAALLSLVPVLLVFLVLQRWLVRGVAETGMGGG</sequence>
<dbReference type="InterPro" id="IPR035906">
    <property type="entry name" value="MetI-like_sf"/>
</dbReference>
<proteinExistence type="inferred from homology"/>
<dbReference type="InterPro" id="IPR000515">
    <property type="entry name" value="MetI-like"/>
</dbReference>
<dbReference type="Gene3D" id="1.10.3720.10">
    <property type="entry name" value="MetI-like"/>
    <property type="match status" value="1"/>
</dbReference>
<dbReference type="PROSITE" id="PS50928">
    <property type="entry name" value="ABC_TM1"/>
    <property type="match status" value="1"/>
</dbReference>
<evidence type="ECO:0000259" key="8">
    <source>
        <dbReference type="PROSITE" id="PS50928"/>
    </source>
</evidence>
<keyword evidence="10" id="KW-1185">Reference proteome</keyword>
<feature type="transmembrane region" description="Helical" evidence="7">
    <location>
        <begin position="259"/>
        <end position="279"/>
    </location>
</feature>
<evidence type="ECO:0000256" key="2">
    <source>
        <dbReference type="ARBA" id="ARBA00022448"/>
    </source>
</evidence>
<comment type="similarity">
    <text evidence="7">Belongs to the binding-protein-dependent transport system permease family.</text>
</comment>
<keyword evidence="6 7" id="KW-0472">Membrane</keyword>
<evidence type="ECO:0000313" key="10">
    <source>
        <dbReference type="Proteomes" id="UP001555826"/>
    </source>
</evidence>
<feature type="transmembrane region" description="Helical" evidence="7">
    <location>
        <begin position="28"/>
        <end position="47"/>
    </location>
</feature>
<reference evidence="9 10" key="1">
    <citation type="submission" date="2024-07" db="EMBL/GenBank/DDBJ databases">
        <authorList>
            <person name="Thanompreechachai J."/>
            <person name="Duangmal K."/>
        </authorList>
    </citation>
    <scope>NUCLEOTIDE SEQUENCE [LARGE SCALE GENOMIC DNA]</scope>
    <source>
        <strain evidence="9 10">KCTC 19886</strain>
    </source>
</reference>
<organism evidence="9 10">
    <name type="scientific">Kineococcus endophyticus</name>
    <dbReference type="NCBI Taxonomy" id="1181883"/>
    <lineage>
        <taxon>Bacteria</taxon>
        <taxon>Bacillati</taxon>
        <taxon>Actinomycetota</taxon>
        <taxon>Actinomycetes</taxon>
        <taxon>Kineosporiales</taxon>
        <taxon>Kineosporiaceae</taxon>
        <taxon>Kineococcus</taxon>
    </lineage>
</organism>
<name>A0ABV3P8Z7_9ACTN</name>
<feature type="transmembrane region" description="Helical" evidence="7">
    <location>
        <begin position="125"/>
        <end position="148"/>
    </location>
</feature>
<evidence type="ECO:0000313" key="9">
    <source>
        <dbReference type="EMBL" id="MEW9265982.1"/>
    </source>
</evidence>
<feature type="transmembrane region" description="Helical" evidence="7">
    <location>
        <begin position="160"/>
        <end position="178"/>
    </location>
</feature>
<accession>A0ABV3P8Z7</accession>
<dbReference type="SUPFAM" id="SSF161098">
    <property type="entry name" value="MetI-like"/>
    <property type="match status" value="1"/>
</dbReference>
<keyword evidence="4 7" id="KW-0812">Transmembrane</keyword>
<dbReference type="RefSeq" id="WP_367639106.1">
    <property type="nucleotide sequence ID" value="NZ_JBFNQN010000009.1"/>
</dbReference>
<protein>
    <submittedName>
        <fullName evidence="9">Carbohydrate ABC transporter permease</fullName>
    </submittedName>
</protein>
<keyword evidence="2 7" id="KW-0813">Transport</keyword>
<evidence type="ECO:0000256" key="6">
    <source>
        <dbReference type="ARBA" id="ARBA00023136"/>
    </source>
</evidence>
<dbReference type="EMBL" id="JBFNQN010000009">
    <property type="protein sequence ID" value="MEW9265982.1"/>
    <property type="molecule type" value="Genomic_DNA"/>
</dbReference>
<dbReference type="CDD" id="cd06261">
    <property type="entry name" value="TM_PBP2"/>
    <property type="match status" value="1"/>
</dbReference>
<feature type="domain" description="ABC transmembrane type-1" evidence="8">
    <location>
        <begin position="89"/>
        <end position="279"/>
    </location>
</feature>
<evidence type="ECO:0000256" key="7">
    <source>
        <dbReference type="RuleBase" id="RU363032"/>
    </source>
</evidence>
<evidence type="ECO:0000256" key="4">
    <source>
        <dbReference type="ARBA" id="ARBA00022692"/>
    </source>
</evidence>
<dbReference type="Pfam" id="PF00528">
    <property type="entry name" value="BPD_transp_1"/>
    <property type="match status" value="1"/>
</dbReference>
<evidence type="ECO:0000256" key="1">
    <source>
        <dbReference type="ARBA" id="ARBA00004651"/>
    </source>
</evidence>
<keyword evidence="3" id="KW-1003">Cell membrane</keyword>
<dbReference type="PANTHER" id="PTHR43744">
    <property type="entry name" value="ABC TRANSPORTER PERMEASE PROTEIN MG189-RELATED-RELATED"/>
    <property type="match status" value="1"/>
</dbReference>
<comment type="subcellular location">
    <subcellularLocation>
        <location evidence="1 7">Cell membrane</location>
        <topology evidence="1 7">Multi-pass membrane protein</topology>
    </subcellularLocation>
</comment>
<gene>
    <name evidence="9" type="ORF">AB1207_14605</name>
</gene>
<keyword evidence="5 7" id="KW-1133">Transmembrane helix</keyword>
<evidence type="ECO:0000256" key="5">
    <source>
        <dbReference type="ARBA" id="ARBA00022989"/>
    </source>
</evidence>
<feature type="transmembrane region" description="Helical" evidence="7">
    <location>
        <begin position="199"/>
        <end position="221"/>
    </location>
</feature>
<feature type="transmembrane region" description="Helical" evidence="7">
    <location>
        <begin position="88"/>
        <end position="113"/>
    </location>
</feature>
<dbReference type="PANTHER" id="PTHR43744:SF12">
    <property type="entry name" value="ABC TRANSPORTER PERMEASE PROTEIN MG189-RELATED"/>
    <property type="match status" value="1"/>
</dbReference>
<evidence type="ECO:0000256" key="3">
    <source>
        <dbReference type="ARBA" id="ARBA00022475"/>
    </source>
</evidence>
<dbReference type="Proteomes" id="UP001555826">
    <property type="component" value="Unassembled WGS sequence"/>
</dbReference>
<comment type="caution">
    <text evidence="9">The sequence shown here is derived from an EMBL/GenBank/DDBJ whole genome shotgun (WGS) entry which is preliminary data.</text>
</comment>
<feature type="transmembrane region" description="Helical" evidence="7">
    <location>
        <begin position="227"/>
        <end position="247"/>
    </location>
</feature>